<reference evidence="3" key="1">
    <citation type="submission" date="2021-02" db="EMBL/GenBank/DDBJ databases">
        <authorList>
            <person name="Dougan E. K."/>
            <person name="Rhodes N."/>
            <person name="Thang M."/>
            <person name="Chan C."/>
        </authorList>
    </citation>
    <scope>NUCLEOTIDE SEQUENCE</scope>
</reference>
<feature type="region of interest" description="Disordered" evidence="2">
    <location>
        <begin position="202"/>
        <end position="223"/>
    </location>
</feature>
<gene>
    <name evidence="3" type="ORF">PGLA1383_LOCUS53736</name>
</gene>
<evidence type="ECO:0000256" key="2">
    <source>
        <dbReference type="SAM" id="MobiDB-lite"/>
    </source>
</evidence>
<proteinExistence type="predicted"/>
<name>A0A813HK25_POLGL</name>
<accession>A0A813HK25</accession>
<comment type="caution">
    <text evidence="3">The sequence shown here is derived from an EMBL/GenBank/DDBJ whole genome shotgun (WGS) entry which is preliminary data.</text>
</comment>
<evidence type="ECO:0000256" key="1">
    <source>
        <dbReference type="SAM" id="Coils"/>
    </source>
</evidence>
<keyword evidence="1" id="KW-0175">Coiled coil</keyword>
<organism evidence="3 4">
    <name type="scientific">Polarella glacialis</name>
    <name type="common">Dinoflagellate</name>
    <dbReference type="NCBI Taxonomy" id="89957"/>
    <lineage>
        <taxon>Eukaryota</taxon>
        <taxon>Sar</taxon>
        <taxon>Alveolata</taxon>
        <taxon>Dinophyceae</taxon>
        <taxon>Suessiales</taxon>
        <taxon>Suessiaceae</taxon>
        <taxon>Polarella</taxon>
    </lineage>
</organism>
<feature type="non-terminal residue" evidence="3">
    <location>
        <position position="1"/>
    </location>
</feature>
<feature type="coiled-coil region" evidence="1">
    <location>
        <begin position="93"/>
        <end position="155"/>
    </location>
</feature>
<dbReference type="EMBL" id="CAJNNV010032002">
    <property type="protein sequence ID" value="CAE8638567.1"/>
    <property type="molecule type" value="Genomic_DNA"/>
</dbReference>
<keyword evidence="4" id="KW-1185">Reference proteome</keyword>
<evidence type="ECO:0000313" key="4">
    <source>
        <dbReference type="Proteomes" id="UP000654075"/>
    </source>
</evidence>
<sequence>DPQLAYDADLQKLVEALSVGYRQTDGCRKGLWQAEYRASVAPAAEQQCRDTALASATLHTNRGYALDAALLAHFATQTVWHSPEEQFAAKNLVDEAEVAYKEASAAKDAAQQKESEAADEARAAESAVIEARGRLQQAQQELGDVVKALQSFLQEGLTAGSLPAHRAEPLWGQCRRAVELLPSEMIVRIPVVRPVAHPQVNAEGPGSYAAQESPPIVQKKQPEDWEMKQRGARELAMAKARLLADVNLVQAVFHEKRA</sequence>
<dbReference type="Proteomes" id="UP000654075">
    <property type="component" value="Unassembled WGS sequence"/>
</dbReference>
<protein>
    <submittedName>
        <fullName evidence="3">Uncharacterized protein</fullName>
    </submittedName>
</protein>
<evidence type="ECO:0000313" key="3">
    <source>
        <dbReference type="EMBL" id="CAE8638567.1"/>
    </source>
</evidence>
<dbReference type="AlphaFoldDB" id="A0A813HK25"/>